<dbReference type="InterPro" id="IPR024185">
    <property type="entry name" value="FTHF_cligase-like_sf"/>
</dbReference>
<comment type="caution">
    <text evidence="2">The sequence shown here is derived from an EMBL/GenBank/DDBJ whole genome shotgun (WGS) entry which is preliminary data.</text>
</comment>
<organism evidence="2 3">
    <name type="scientific">Ancylomarina salipaludis</name>
    <dbReference type="NCBI Taxonomy" id="2501299"/>
    <lineage>
        <taxon>Bacteria</taxon>
        <taxon>Pseudomonadati</taxon>
        <taxon>Bacteroidota</taxon>
        <taxon>Bacteroidia</taxon>
        <taxon>Marinilabiliales</taxon>
        <taxon>Marinifilaceae</taxon>
        <taxon>Ancylomarina</taxon>
    </lineage>
</organism>
<dbReference type="Pfam" id="PF02589">
    <property type="entry name" value="LUD_dom"/>
    <property type="match status" value="1"/>
</dbReference>
<accession>A0A4Q1JIE9</accession>
<dbReference type="RefSeq" id="WP_129255487.1">
    <property type="nucleotide sequence ID" value="NZ_SAXA01000017.1"/>
</dbReference>
<keyword evidence="3" id="KW-1185">Reference proteome</keyword>
<dbReference type="PANTHER" id="PTHR36179">
    <property type="entry name" value="LUD_DOM DOMAIN-CONTAINING PROTEIN"/>
    <property type="match status" value="1"/>
</dbReference>
<dbReference type="PIRSF" id="PIRSF020269">
    <property type="entry name" value="DUF1121"/>
    <property type="match status" value="1"/>
</dbReference>
<dbReference type="Proteomes" id="UP000289703">
    <property type="component" value="Unassembled WGS sequence"/>
</dbReference>
<dbReference type="InterPro" id="IPR009501">
    <property type="entry name" value="UCP020269"/>
</dbReference>
<dbReference type="AlphaFoldDB" id="A0A4Q1JIE9"/>
<feature type="domain" description="LUD" evidence="1">
    <location>
        <begin position="7"/>
        <end position="205"/>
    </location>
</feature>
<evidence type="ECO:0000313" key="3">
    <source>
        <dbReference type="Proteomes" id="UP000289703"/>
    </source>
</evidence>
<dbReference type="Gene3D" id="3.40.50.10420">
    <property type="entry name" value="NagB/RpiA/CoA transferase-like"/>
    <property type="match status" value="1"/>
</dbReference>
<protein>
    <submittedName>
        <fullName evidence="2">Lactate utilization protein</fullName>
    </submittedName>
</protein>
<proteinExistence type="predicted"/>
<sequence length="211" mass="23966">MSKENLSKLIIQLERNNFEVFLASDLRSAKEIFEKEILDKLELSTVSYADSITMKSTGVLDILRAKTDIDFVDTFDPENSWREQINQRKKALTVDLFLTGTNAITEAGQLVNLDMIGNRISALSFGPRYVVLFIGKNKLVADLDEAFKRIKTISAPLNAKRHPDLKLPCQITGTCHDCISPQRICNSWSIIEKSYPKKRIKIILIDEELGY</sequence>
<name>A0A4Q1JIE9_9BACT</name>
<evidence type="ECO:0000259" key="1">
    <source>
        <dbReference type="Pfam" id="PF02589"/>
    </source>
</evidence>
<dbReference type="EMBL" id="SAXA01000017">
    <property type="protein sequence ID" value="RXQ88819.1"/>
    <property type="molecule type" value="Genomic_DNA"/>
</dbReference>
<dbReference type="InterPro" id="IPR037171">
    <property type="entry name" value="NagB/RpiA_transferase-like"/>
</dbReference>
<dbReference type="OrthoDB" id="9809147at2"/>
<dbReference type="InterPro" id="IPR003741">
    <property type="entry name" value="LUD_dom"/>
</dbReference>
<evidence type="ECO:0000313" key="2">
    <source>
        <dbReference type="EMBL" id="RXQ88819.1"/>
    </source>
</evidence>
<dbReference type="SUPFAM" id="SSF100950">
    <property type="entry name" value="NagB/RpiA/CoA transferase-like"/>
    <property type="match status" value="1"/>
</dbReference>
<dbReference type="PANTHER" id="PTHR36179:SF2">
    <property type="entry name" value="LUD DOMAIN-CONTAINING PROTEIN"/>
    <property type="match status" value="1"/>
</dbReference>
<gene>
    <name evidence="2" type="ORF">EO244_14915</name>
</gene>
<reference evidence="2 3" key="1">
    <citation type="submission" date="2019-01" db="EMBL/GenBank/DDBJ databases">
        <title>Ancylomarina salipaludis sp. nov., isolated from a salt marsh.</title>
        <authorList>
            <person name="Yoon J.-H."/>
        </authorList>
    </citation>
    <scope>NUCLEOTIDE SEQUENCE [LARGE SCALE GENOMIC DNA]</scope>
    <source>
        <strain evidence="2 3">SHSM-M15</strain>
    </source>
</reference>